<dbReference type="InterPro" id="IPR025438">
    <property type="entry name" value="DUF4180"/>
</dbReference>
<keyword evidence="3" id="KW-1185">Reference proteome</keyword>
<evidence type="ECO:0000313" key="2">
    <source>
        <dbReference type="EMBL" id="QED91805.1"/>
    </source>
</evidence>
<dbReference type="Proteomes" id="UP000326695">
    <property type="component" value="Chromosome"/>
</dbReference>
<accession>A0AAX1F6Z2</accession>
<reference evidence="3" key="1">
    <citation type="journal article" date="2019" name="J. Anim. Genet.">
        <title>Description and whole genome sequencing of Eikenella exigua sp. nov., isolated from brain abscess and blood.</title>
        <authorList>
            <person name="Stormo K.A."/>
            <person name="Nygaard R.M."/>
            <person name="Bruvold T.S."/>
            <person name="Dimmen G."/>
            <person name="Lindemann P.C."/>
            <person name="Jordal S."/>
            <person name="Kommedal O."/>
        </authorList>
    </citation>
    <scope>NUCLEOTIDE SEQUENCE [LARGE SCALE GENOMIC DNA]</scope>
    <source>
        <strain evidence="3">PXX</strain>
    </source>
</reference>
<dbReference type="EMBL" id="CP038018">
    <property type="protein sequence ID" value="QED91805.1"/>
    <property type="molecule type" value="Genomic_DNA"/>
</dbReference>
<evidence type="ECO:0000313" key="3">
    <source>
        <dbReference type="Proteomes" id="UP000326695"/>
    </source>
</evidence>
<dbReference type="KEGG" id="eex:EZJ17_03535"/>
<name>A0AAX1F6Z2_9NEIS</name>
<organism evidence="2 3">
    <name type="scientific">Eikenella exigua</name>
    <dbReference type="NCBI Taxonomy" id="2528037"/>
    <lineage>
        <taxon>Bacteria</taxon>
        <taxon>Pseudomonadati</taxon>
        <taxon>Pseudomonadota</taxon>
        <taxon>Betaproteobacteria</taxon>
        <taxon>Neisseriales</taxon>
        <taxon>Neisseriaceae</taxon>
        <taxon>Eikenella</taxon>
    </lineage>
</organism>
<dbReference type="Pfam" id="PF13788">
    <property type="entry name" value="DUF4180"/>
    <property type="match status" value="1"/>
</dbReference>
<evidence type="ECO:0000259" key="1">
    <source>
        <dbReference type="Pfam" id="PF13788"/>
    </source>
</evidence>
<gene>
    <name evidence="2" type="ORF">EZJ17_03535</name>
</gene>
<dbReference type="RefSeq" id="WP_067439459.1">
    <property type="nucleotide sequence ID" value="NZ_CP038018.1"/>
</dbReference>
<proteinExistence type="predicted"/>
<sequence length="122" mass="13556">MSDKIEERCGKLILVCSADGIKIRTPADADDLIGHAFLGVELVALPVERLDDSFFSLQTRLAGHIMQKFATYRLQLAIIGDISRHLANSPSLQALVQESNAGRHIWFLPDMTALDDRLQAIR</sequence>
<protein>
    <submittedName>
        <fullName evidence="2">DUF4180 domain-containing protein</fullName>
    </submittedName>
</protein>
<dbReference type="AlphaFoldDB" id="A0AAX1F6Z2"/>
<feature type="domain" description="DUF4180" evidence="1">
    <location>
        <begin position="11"/>
        <end position="118"/>
    </location>
</feature>